<dbReference type="GO" id="GO:0007052">
    <property type="term" value="P:mitotic spindle organization"/>
    <property type="evidence" value="ECO:0007669"/>
    <property type="project" value="TreeGrafter"/>
</dbReference>
<evidence type="ECO:0000256" key="9">
    <source>
        <dbReference type="ARBA" id="ARBA00044820"/>
    </source>
</evidence>
<dbReference type="EMBL" id="IACT01000511">
    <property type="protein sequence ID" value="LAC19919.1"/>
    <property type="molecule type" value="mRNA"/>
</dbReference>
<dbReference type="GO" id="GO:0008160">
    <property type="term" value="F:protein tyrosine phosphatase activator activity"/>
    <property type="evidence" value="ECO:0007669"/>
    <property type="project" value="TreeGrafter"/>
</dbReference>
<feature type="region of interest" description="Disordered" evidence="11">
    <location>
        <begin position="409"/>
        <end position="433"/>
    </location>
</feature>
<evidence type="ECO:0000256" key="11">
    <source>
        <dbReference type="SAM" id="MobiDB-lite"/>
    </source>
</evidence>
<evidence type="ECO:0000256" key="10">
    <source>
        <dbReference type="RuleBase" id="RU361210"/>
    </source>
</evidence>
<dbReference type="PANTHER" id="PTHR10012:SF0">
    <property type="entry name" value="SERINE_THREONINE-PROTEIN PHOSPHATASE 2A ACTIVATOR"/>
    <property type="match status" value="1"/>
</dbReference>
<name>A0A6A7FNZ5_9CRUS</name>
<dbReference type="InterPro" id="IPR043170">
    <property type="entry name" value="PTPA_C_lid"/>
</dbReference>
<proteinExistence type="evidence at transcript level"/>
<evidence type="ECO:0000256" key="5">
    <source>
        <dbReference type="ARBA" id="ARBA00022490"/>
    </source>
</evidence>
<comment type="catalytic activity">
    <reaction evidence="1 10">
        <text>[protein]-peptidylproline (omega=180) = [protein]-peptidylproline (omega=0)</text>
        <dbReference type="Rhea" id="RHEA:16237"/>
        <dbReference type="Rhea" id="RHEA-COMP:10747"/>
        <dbReference type="Rhea" id="RHEA-COMP:10748"/>
        <dbReference type="ChEBI" id="CHEBI:83833"/>
        <dbReference type="ChEBI" id="CHEBI:83834"/>
        <dbReference type="EC" id="5.2.1.8"/>
    </reaction>
</comment>
<dbReference type="SUPFAM" id="SSF140984">
    <property type="entry name" value="PTPA-like"/>
    <property type="match status" value="1"/>
</dbReference>
<evidence type="ECO:0000256" key="1">
    <source>
        <dbReference type="ARBA" id="ARBA00000971"/>
    </source>
</evidence>
<dbReference type="PANTHER" id="PTHR10012">
    <property type="entry name" value="SERINE/THREONINE-PROTEIN PHOSPHATASE 2A REGULATORY SUBUNIT B"/>
    <property type="match status" value="1"/>
</dbReference>
<dbReference type="AlphaFoldDB" id="A0A6A7FNZ5"/>
<dbReference type="CDD" id="cd04087">
    <property type="entry name" value="PTPA"/>
    <property type="match status" value="1"/>
</dbReference>
<feature type="region of interest" description="Disordered" evidence="11">
    <location>
        <begin position="311"/>
        <end position="343"/>
    </location>
</feature>
<keyword evidence="6 10" id="KW-0697">Rotamase</keyword>
<evidence type="ECO:0000256" key="4">
    <source>
        <dbReference type="ARBA" id="ARBA00013194"/>
    </source>
</evidence>
<evidence type="ECO:0000256" key="3">
    <source>
        <dbReference type="ARBA" id="ARBA00011019"/>
    </source>
</evidence>
<dbReference type="GO" id="GO:0003755">
    <property type="term" value="F:peptidyl-prolyl cis-trans isomerase activity"/>
    <property type="evidence" value="ECO:0007669"/>
    <property type="project" value="UniProtKB-KW"/>
</dbReference>
<evidence type="ECO:0000256" key="2">
    <source>
        <dbReference type="ARBA" id="ARBA00004496"/>
    </source>
</evidence>
<evidence type="ECO:0000256" key="7">
    <source>
        <dbReference type="ARBA" id="ARBA00023235"/>
    </source>
</evidence>
<dbReference type="Pfam" id="PF03095">
    <property type="entry name" value="PTPA"/>
    <property type="match status" value="1"/>
</dbReference>
<comment type="similarity">
    <text evidence="3 10">Belongs to the PTPA-type PPIase family.</text>
</comment>
<keyword evidence="7 10" id="KW-0413">Isomerase</keyword>
<comment type="subcellular location">
    <subcellularLocation>
        <location evidence="2 10">Cytoplasm</location>
    </subcellularLocation>
</comment>
<dbReference type="GO" id="GO:0000159">
    <property type="term" value="C:protein phosphatase type 2A complex"/>
    <property type="evidence" value="ECO:0007669"/>
    <property type="project" value="TreeGrafter"/>
</dbReference>
<dbReference type="InterPro" id="IPR004327">
    <property type="entry name" value="Phstyr_phstse_ac"/>
</dbReference>
<protein>
    <recommendedName>
        <fullName evidence="8 10">Serine/threonine-protein phosphatase 2A activator</fullName>
        <ecNumber evidence="4 10">5.2.1.8</ecNumber>
    </recommendedName>
    <alternativeName>
        <fullName evidence="9 10">Phosphotyrosyl phosphatase activator</fullName>
    </alternativeName>
</protein>
<comment type="function">
    <text evidence="10">PPIases accelerate the folding of proteins. It catalyzes the cis-trans isomerization of proline imidic peptide bonds in oligopeptides.</text>
</comment>
<sequence>MAVSVADHEFRVPTRAVMFPEDVNKWEKSEAYQDLLGFLKSLNESVRGKCCSSACDVSAAVQGLLDMLDTMASWLKEYPPIDQPQRYGNKAFRDYYARLSKDAAELVTTAVGAEYSAGSKEVSVYLVESVGNSTRIDYGTGHELAFLMFLACLFKIEALKKEDAQATVNKVFKRYVELARELQATYKMEPAGSQGVWSLDDYQFVPFIWGSSQLIMNPKIAPEMFTSEKVVEQYADDYLFLSCIKFILQVKTGPFAEHSNQLWNISGVQSWSKINQGLVKMYKAEVLHKFPVVQHVLFGSLLSITAATTCTHQPPPPSGPQYPTAMPPPPSSSFTRIPPQSTLRSHSVDLSAMKPPFGGAAAMARKPSLDTAHLPTSAAHLPTTAAAHSTTTLPAGTFPASAGVPAKTLPSSTVLPSTTFPTSTTLPGTDAHK</sequence>
<dbReference type="Gene3D" id="1.20.120.1150">
    <property type="match status" value="1"/>
</dbReference>
<evidence type="ECO:0000313" key="12">
    <source>
        <dbReference type="EMBL" id="LAC19919.1"/>
    </source>
</evidence>
<feature type="compositionally biased region" description="Pro residues" evidence="11">
    <location>
        <begin position="313"/>
        <end position="331"/>
    </location>
</feature>
<dbReference type="FunFam" id="1.20.120.1150:FF:000002">
    <property type="entry name" value="Serine/threonine-protein phosphatase 2A activator"/>
    <property type="match status" value="1"/>
</dbReference>
<dbReference type="InterPro" id="IPR037218">
    <property type="entry name" value="PTPA_sf"/>
</dbReference>
<keyword evidence="5 10" id="KW-0963">Cytoplasm</keyword>
<dbReference type="GO" id="GO:0005634">
    <property type="term" value="C:nucleus"/>
    <property type="evidence" value="ECO:0007669"/>
    <property type="project" value="TreeGrafter"/>
</dbReference>
<evidence type="ECO:0000256" key="6">
    <source>
        <dbReference type="ARBA" id="ARBA00023110"/>
    </source>
</evidence>
<feature type="compositionally biased region" description="Polar residues" evidence="11">
    <location>
        <begin position="332"/>
        <end position="343"/>
    </location>
</feature>
<accession>A0A6A7FNZ5</accession>
<organism evidence="12">
    <name type="scientific">Hirondellea gigas</name>
    <dbReference type="NCBI Taxonomy" id="1518452"/>
    <lineage>
        <taxon>Eukaryota</taxon>
        <taxon>Metazoa</taxon>
        <taxon>Ecdysozoa</taxon>
        <taxon>Arthropoda</taxon>
        <taxon>Crustacea</taxon>
        <taxon>Multicrustacea</taxon>
        <taxon>Malacostraca</taxon>
        <taxon>Eumalacostraca</taxon>
        <taxon>Peracarida</taxon>
        <taxon>Amphipoda</taxon>
        <taxon>Amphilochidea</taxon>
        <taxon>Lysianassida</taxon>
        <taxon>Lysianassidira</taxon>
        <taxon>Lysianassoidea</taxon>
        <taxon>Lysianassidae</taxon>
        <taxon>Hirondellea</taxon>
    </lineage>
</organism>
<reference evidence="12" key="1">
    <citation type="submission" date="2017-11" db="EMBL/GenBank/DDBJ databases">
        <title>The sensing device of the deep-sea amphipod.</title>
        <authorList>
            <person name="Kobayashi H."/>
            <person name="Nagahama T."/>
            <person name="Arai W."/>
            <person name="Sasagawa Y."/>
            <person name="Umeda M."/>
            <person name="Hayashi T."/>
            <person name="Nikaido I."/>
            <person name="Watanabe H."/>
            <person name="Oguri K."/>
            <person name="Kitazato H."/>
            <person name="Fujioka K."/>
            <person name="Kido Y."/>
            <person name="Takami H."/>
        </authorList>
    </citation>
    <scope>NUCLEOTIDE SEQUENCE</scope>
    <source>
        <tissue evidence="12">Whole body</tissue>
    </source>
</reference>
<dbReference type="GO" id="GO:0005737">
    <property type="term" value="C:cytoplasm"/>
    <property type="evidence" value="ECO:0007669"/>
    <property type="project" value="UniProtKB-SubCell"/>
</dbReference>
<dbReference type="EC" id="5.2.1.8" evidence="4 10"/>
<evidence type="ECO:0000256" key="8">
    <source>
        <dbReference type="ARBA" id="ARBA00044786"/>
    </source>
</evidence>